<evidence type="ECO:0000313" key="4">
    <source>
        <dbReference type="Proteomes" id="UP000011116"/>
    </source>
</evidence>
<keyword evidence="2" id="KW-0812">Transmembrane</keyword>
<dbReference type="EnsemblPlants" id="HORVU.MOREX.r3.7HG0747070.1">
    <property type="protein sequence ID" value="HORVU.MOREX.r3.7HG0747070.1"/>
    <property type="gene ID" value="HORVU.MOREX.r3.7HG0747070"/>
</dbReference>
<keyword evidence="4" id="KW-1185">Reference proteome</keyword>
<feature type="region of interest" description="Disordered" evidence="1">
    <location>
        <begin position="1"/>
        <end position="29"/>
    </location>
</feature>
<dbReference type="GO" id="GO:0009055">
    <property type="term" value="F:electron transfer activity"/>
    <property type="evidence" value="ECO:0007669"/>
    <property type="project" value="InterPro"/>
</dbReference>
<keyword evidence="2" id="KW-1133">Transmembrane helix</keyword>
<name>A0A8I6YV08_HORVV</name>
<protein>
    <submittedName>
        <fullName evidence="3">Uncharacterized protein</fullName>
    </submittedName>
</protein>
<feature type="transmembrane region" description="Helical" evidence="2">
    <location>
        <begin position="71"/>
        <end position="90"/>
    </location>
</feature>
<feature type="transmembrane region" description="Helical" evidence="2">
    <location>
        <begin position="41"/>
        <end position="59"/>
    </location>
</feature>
<keyword evidence="2" id="KW-0472">Membrane</keyword>
<evidence type="ECO:0000256" key="2">
    <source>
        <dbReference type="SAM" id="Phobius"/>
    </source>
</evidence>
<sequence>MTNIISHEPSNSCSTETSNGKGQPSPAAHLDDDGDKVFQHLLVSMIMLASFSLSTGDVWTGMGHPHHWNRLIITAIVFLYSTVMINLLLFRRREHKKMMRELQSCQVIVISATTDCLTSVLMAVSTVIMLISLGVAIFVSRPAWSDLAFMALMLSLSMGLIFLYLKLEEYERKKKLEEKSENASNLV</sequence>
<reference evidence="3" key="3">
    <citation type="submission" date="2022-01" db="UniProtKB">
        <authorList>
            <consortium name="EnsemblPlants"/>
        </authorList>
    </citation>
    <scope>IDENTIFICATION</scope>
    <source>
        <strain evidence="3">subsp. vulgare</strain>
    </source>
</reference>
<dbReference type="Proteomes" id="UP000011116">
    <property type="component" value="Chromosome 7H"/>
</dbReference>
<dbReference type="AlphaFoldDB" id="A0A8I6YV08"/>
<feature type="transmembrane region" description="Helical" evidence="2">
    <location>
        <begin position="147"/>
        <end position="165"/>
    </location>
</feature>
<reference evidence="3" key="2">
    <citation type="submission" date="2020-10" db="EMBL/GenBank/DDBJ databases">
        <authorList>
            <person name="Scholz U."/>
            <person name="Mascher M."/>
            <person name="Fiebig A."/>
        </authorList>
    </citation>
    <scope>NUCLEOTIDE SEQUENCE [LARGE SCALE GENOMIC DNA]</scope>
    <source>
        <strain evidence="3">cv. Morex</strain>
    </source>
</reference>
<organism evidence="3 4">
    <name type="scientific">Hordeum vulgare subsp. vulgare</name>
    <name type="common">Domesticated barley</name>
    <dbReference type="NCBI Taxonomy" id="112509"/>
    <lineage>
        <taxon>Eukaryota</taxon>
        <taxon>Viridiplantae</taxon>
        <taxon>Streptophyta</taxon>
        <taxon>Embryophyta</taxon>
        <taxon>Tracheophyta</taxon>
        <taxon>Spermatophyta</taxon>
        <taxon>Magnoliopsida</taxon>
        <taxon>Liliopsida</taxon>
        <taxon>Poales</taxon>
        <taxon>Poaceae</taxon>
        <taxon>BOP clade</taxon>
        <taxon>Pooideae</taxon>
        <taxon>Triticodae</taxon>
        <taxon>Triticeae</taxon>
        <taxon>Hordeinae</taxon>
        <taxon>Hordeum</taxon>
    </lineage>
</organism>
<reference evidence="4" key="1">
    <citation type="journal article" date="2012" name="Nature">
        <title>A physical, genetic and functional sequence assembly of the barley genome.</title>
        <authorList>
            <consortium name="The International Barley Genome Sequencing Consortium"/>
            <person name="Mayer K.F."/>
            <person name="Waugh R."/>
            <person name="Brown J.W."/>
            <person name="Schulman A."/>
            <person name="Langridge P."/>
            <person name="Platzer M."/>
            <person name="Fincher G.B."/>
            <person name="Muehlbauer G.J."/>
            <person name="Sato K."/>
            <person name="Close T.J."/>
            <person name="Wise R.P."/>
            <person name="Stein N."/>
        </authorList>
    </citation>
    <scope>NUCLEOTIDE SEQUENCE [LARGE SCALE GENOMIC DNA]</scope>
    <source>
        <strain evidence="4">cv. Morex</strain>
    </source>
</reference>
<feature type="compositionally biased region" description="Polar residues" evidence="1">
    <location>
        <begin position="1"/>
        <end position="22"/>
    </location>
</feature>
<accession>A0A8I6YV08</accession>
<dbReference type="Gramene" id="HORVU.MOREX.r3.7HG0747070.1">
    <property type="protein sequence ID" value="HORVU.MOREX.r3.7HG0747070.1"/>
    <property type="gene ID" value="HORVU.MOREX.r3.7HG0747070"/>
</dbReference>
<evidence type="ECO:0000313" key="3">
    <source>
        <dbReference type="EnsemblPlants" id="HORVU.MOREX.r3.7HG0747070.1"/>
    </source>
</evidence>
<proteinExistence type="predicted"/>
<feature type="transmembrane region" description="Helical" evidence="2">
    <location>
        <begin position="120"/>
        <end position="141"/>
    </location>
</feature>
<evidence type="ECO:0000256" key="1">
    <source>
        <dbReference type="SAM" id="MobiDB-lite"/>
    </source>
</evidence>
<dbReference type="SUPFAM" id="SSF81452">
    <property type="entry name" value="Cytochrome c oxidase subunit III-like"/>
    <property type="match status" value="1"/>
</dbReference>
<dbReference type="InterPro" id="IPR035973">
    <property type="entry name" value="Cyt_c_oxidase_su3-like_sf"/>
</dbReference>
<dbReference type="GO" id="GO:0016020">
    <property type="term" value="C:membrane"/>
    <property type="evidence" value="ECO:0007669"/>
    <property type="project" value="InterPro"/>
</dbReference>